<evidence type="ECO:0000256" key="1">
    <source>
        <dbReference type="SAM" id="Phobius"/>
    </source>
</evidence>
<organism evidence="2 3">
    <name type="scientific">Acanthosepion pharaonis</name>
    <name type="common">Pharaoh cuttlefish</name>
    <name type="synonym">Sepia pharaonis</name>
    <dbReference type="NCBI Taxonomy" id="158019"/>
    <lineage>
        <taxon>Eukaryota</taxon>
        <taxon>Metazoa</taxon>
        <taxon>Spiralia</taxon>
        <taxon>Lophotrochozoa</taxon>
        <taxon>Mollusca</taxon>
        <taxon>Cephalopoda</taxon>
        <taxon>Coleoidea</taxon>
        <taxon>Decapodiformes</taxon>
        <taxon>Sepiida</taxon>
        <taxon>Sepiina</taxon>
        <taxon>Sepiidae</taxon>
        <taxon>Acanthosepion</taxon>
    </lineage>
</organism>
<dbReference type="Proteomes" id="UP000597762">
    <property type="component" value="Unassembled WGS sequence"/>
</dbReference>
<gene>
    <name evidence="2" type="ORF">SPHA_70063</name>
</gene>
<keyword evidence="1" id="KW-1133">Transmembrane helix</keyword>
<keyword evidence="1" id="KW-0472">Membrane</keyword>
<protein>
    <submittedName>
        <fullName evidence="2">Uncharacterized protein</fullName>
    </submittedName>
</protein>
<keyword evidence="3" id="KW-1185">Reference proteome</keyword>
<proteinExistence type="predicted"/>
<dbReference type="AlphaFoldDB" id="A0A812E8M3"/>
<reference evidence="2" key="1">
    <citation type="submission" date="2021-01" db="EMBL/GenBank/DDBJ databases">
        <authorList>
            <person name="Li R."/>
            <person name="Bekaert M."/>
        </authorList>
    </citation>
    <scope>NUCLEOTIDE SEQUENCE</scope>
    <source>
        <strain evidence="2">Farmed</strain>
    </source>
</reference>
<evidence type="ECO:0000313" key="3">
    <source>
        <dbReference type="Proteomes" id="UP000597762"/>
    </source>
</evidence>
<dbReference type="EMBL" id="CAHIKZ030005121">
    <property type="protein sequence ID" value="CAE1319766.1"/>
    <property type="molecule type" value="Genomic_DNA"/>
</dbReference>
<comment type="caution">
    <text evidence="2">The sequence shown here is derived from an EMBL/GenBank/DDBJ whole genome shotgun (WGS) entry which is preliminary data.</text>
</comment>
<accession>A0A812E8M3</accession>
<feature type="transmembrane region" description="Helical" evidence="1">
    <location>
        <begin position="53"/>
        <end position="78"/>
    </location>
</feature>
<name>A0A812E8M3_ACAPH</name>
<keyword evidence="1" id="KW-0812">Transmembrane</keyword>
<evidence type="ECO:0000313" key="2">
    <source>
        <dbReference type="EMBL" id="CAE1319766.1"/>
    </source>
</evidence>
<sequence>MSLILPFLTAGKKSLFFISPVSLSFFSTANNNLLSNEAPNSRYTLHSCRLTKYLTRCLPISLLPSICFVYNVLITLAFSYKPLILLFDNPATEPGTDCARVGLSQHCFGFPASLSRCLRVNELGQRYFVLFPPPHIPFLLFRRPQARLLPLGSLHSFLSASLSTPTSSLEFYLGLLLLSLYESLSPSLLEGGVDNPQPSLKFQLGPLFPGHLTKPDPKG</sequence>